<keyword evidence="6 9" id="KW-1133">Transmembrane helix</keyword>
<dbReference type="InterPro" id="IPR004240">
    <property type="entry name" value="EMP70"/>
</dbReference>
<feature type="transmembrane region" description="Helical" evidence="9">
    <location>
        <begin position="551"/>
        <end position="575"/>
    </location>
</feature>
<accession>A0A6A6I8T4</accession>
<reference evidence="11" key="1">
    <citation type="journal article" date="2020" name="Stud. Mycol.">
        <title>101 Dothideomycetes genomes: a test case for predicting lifestyles and emergence of pathogens.</title>
        <authorList>
            <person name="Haridas S."/>
            <person name="Albert R."/>
            <person name="Binder M."/>
            <person name="Bloem J."/>
            <person name="Labutti K."/>
            <person name="Salamov A."/>
            <person name="Andreopoulos B."/>
            <person name="Baker S."/>
            <person name="Barry K."/>
            <person name="Bills G."/>
            <person name="Bluhm B."/>
            <person name="Cannon C."/>
            <person name="Castanera R."/>
            <person name="Culley D."/>
            <person name="Daum C."/>
            <person name="Ezra D."/>
            <person name="Gonzalez J."/>
            <person name="Henrissat B."/>
            <person name="Kuo A."/>
            <person name="Liang C."/>
            <person name="Lipzen A."/>
            <person name="Lutzoni F."/>
            <person name="Magnuson J."/>
            <person name="Mondo S."/>
            <person name="Nolan M."/>
            <person name="Ohm R."/>
            <person name="Pangilinan J."/>
            <person name="Park H.-J."/>
            <person name="Ramirez L."/>
            <person name="Alfaro M."/>
            <person name="Sun H."/>
            <person name="Tritt A."/>
            <person name="Yoshinaga Y."/>
            <person name="Zwiers L.-H."/>
            <person name="Turgeon B."/>
            <person name="Goodwin S."/>
            <person name="Spatafora J."/>
            <person name="Crous P."/>
            <person name="Grigoriev I."/>
        </authorList>
    </citation>
    <scope>NUCLEOTIDE SEQUENCE</scope>
    <source>
        <strain evidence="11">CBS 122368</strain>
    </source>
</reference>
<feature type="transmembrane region" description="Helical" evidence="9">
    <location>
        <begin position="491"/>
        <end position="514"/>
    </location>
</feature>
<keyword evidence="12" id="KW-1185">Reference proteome</keyword>
<evidence type="ECO:0000256" key="5">
    <source>
        <dbReference type="ARBA" id="ARBA00022729"/>
    </source>
</evidence>
<dbReference type="RefSeq" id="XP_033681492.1">
    <property type="nucleotide sequence ID" value="XM_033831093.1"/>
</dbReference>
<name>A0A6A6I8T4_9PLEO</name>
<feature type="region of interest" description="Disordered" evidence="10">
    <location>
        <begin position="327"/>
        <end position="347"/>
    </location>
</feature>
<dbReference type="OrthoDB" id="1666796at2759"/>
<keyword evidence="7" id="KW-0333">Golgi apparatus</keyword>
<evidence type="ECO:0000256" key="10">
    <source>
        <dbReference type="SAM" id="MobiDB-lite"/>
    </source>
</evidence>
<dbReference type="Proteomes" id="UP000800094">
    <property type="component" value="Unassembled WGS sequence"/>
</dbReference>
<feature type="transmembrane region" description="Helical" evidence="9">
    <location>
        <begin position="291"/>
        <end position="313"/>
    </location>
</feature>
<dbReference type="GO" id="GO:0072657">
    <property type="term" value="P:protein localization to membrane"/>
    <property type="evidence" value="ECO:0007669"/>
    <property type="project" value="TreeGrafter"/>
</dbReference>
<evidence type="ECO:0000313" key="11">
    <source>
        <dbReference type="EMBL" id="KAF2246488.1"/>
    </source>
</evidence>
<evidence type="ECO:0000256" key="3">
    <source>
        <dbReference type="ARBA" id="ARBA00005227"/>
    </source>
</evidence>
<evidence type="ECO:0000256" key="9">
    <source>
        <dbReference type="RuleBase" id="RU363079"/>
    </source>
</evidence>
<keyword evidence="5" id="KW-0732">Signal</keyword>
<evidence type="ECO:0000313" key="12">
    <source>
        <dbReference type="Proteomes" id="UP000800094"/>
    </source>
</evidence>
<dbReference type="Pfam" id="PF02990">
    <property type="entry name" value="EMP70"/>
    <property type="match status" value="1"/>
</dbReference>
<feature type="transmembrane region" description="Helical" evidence="9">
    <location>
        <begin position="654"/>
        <end position="683"/>
    </location>
</feature>
<comment type="subcellular location">
    <subcellularLocation>
        <location evidence="2">Golgi apparatus</location>
    </subcellularLocation>
    <subcellularLocation>
        <location evidence="1">Membrane</location>
        <topology evidence="1">Multi-pass membrane protein</topology>
    </subcellularLocation>
</comment>
<feature type="transmembrane region" description="Helical" evidence="9">
    <location>
        <begin position="461"/>
        <end position="485"/>
    </location>
</feature>
<evidence type="ECO:0000256" key="4">
    <source>
        <dbReference type="ARBA" id="ARBA00022692"/>
    </source>
</evidence>
<dbReference type="GO" id="GO:0016020">
    <property type="term" value="C:membrane"/>
    <property type="evidence" value="ECO:0007669"/>
    <property type="project" value="UniProtKB-SubCell"/>
</dbReference>
<evidence type="ECO:0000256" key="8">
    <source>
        <dbReference type="ARBA" id="ARBA00023136"/>
    </source>
</evidence>
<feature type="transmembrane region" description="Helical" evidence="9">
    <location>
        <begin position="581"/>
        <end position="606"/>
    </location>
</feature>
<proteinExistence type="inferred from homology"/>
<comment type="similarity">
    <text evidence="3 9">Belongs to the nonaspanin (TM9SF) (TC 9.A.2) family.</text>
</comment>
<keyword evidence="4 9" id="KW-0812">Transmembrane</keyword>
<dbReference type="AlphaFoldDB" id="A0A6A6I8T4"/>
<dbReference type="EMBL" id="ML987198">
    <property type="protein sequence ID" value="KAF2246488.1"/>
    <property type="molecule type" value="Genomic_DNA"/>
</dbReference>
<feature type="transmembrane region" description="Helical" evidence="9">
    <location>
        <begin position="425"/>
        <end position="449"/>
    </location>
</feature>
<feature type="transmembrane region" description="Helical" evidence="9">
    <location>
        <begin position="618"/>
        <end position="642"/>
    </location>
</feature>
<dbReference type="GeneID" id="54584423"/>
<evidence type="ECO:0000256" key="6">
    <source>
        <dbReference type="ARBA" id="ARBA00022989"/>
    </source>
</evidence>
<dbReference type="PANTHER" id="PTHR10766:SF55">
    <property type="entry name" value="TRANSMEMBRANE 9 SUPERFAMILY MEMBER 4"/>
    <property type="match status" value="1"/>
</dbReference>
<dbReference type="PANTHER" id="PTHR10766">
    <property type="entry name" value="TRANSMEMBRANE 9 SUPERFAMILY PROTEIN"/>
    <property type="match status" value="1"/>
</dbReference>
<sequence length="688" mass="76649">MHADVRRGTALCALLALTQAFYIPGFTFKSYRDGETIPLFVNKVYSDKSELQYAYTELPFVCPPTHRIKTGRFTSGASISLNLGEVLRGDRITVSDYELIMGNDEEARYLCAQTVDQDGLKRTRELIRDGYVAEWIVDNLPGATSFQTTDKSRKYYAAGFKIGEEVVSKQGGLPQYLIYNHVTLVIRYHRAPGKDGDRGKKVIVGFEVFPKSIAANNRTEDGLPKDLQNVRDPMMLIPTSNSTGEIDESEAATLTIPFTYSVYFREDEQLQWQNRWDRYFVAQEDSSNVHWLAIVNSLVIAGLLTAVVAVILARTVRGDIKGYQEDGGKPKLKRARGPMSPTNGMEKGGLLDQLGDLEGEADVSDDEEPEDITGWKLVHGDVFRAPPHGGLLAPLIGSGTQLLFMAIGILLLSAFGILNPSFRGGYVSVGTGLWVFAGLFSGYFSSRVYKTFGGQLWQKNVFVTASLVPGLLFSTIFVLNLFVWIQASSTAIPFGTLVGLVALWLFIQLPLVYVGGWYGYTQVGSWTHPIKANAIPRQIPAQPWFTKDVQAILLAGFVPFAVVFIELMFVFKSLWVDKSGYYYVFGFMAVVSVILLVTVIEVTVMATYIQLCSENYHWWWQSFLIGGSSALWIYAYLAWYFFARLHITGFVSSLLFFAYGGLACAVYGLLTGTVGFLSAYAFVRRIYR</sequence>
<evidence type="ECO:0000256" key="2">
    <source>
        <dbReference type="ARBA" id="ARBA00004555"/>
    </source>
</evidence>
<keyword evidence="8 9" id="KW-0472">Membrane</keyword>
<protein>
    <recommendedName>
        <fullName evidence="9">Transmembrane 9 superfamily member</fullName>
    </recommendedName>
</protein>
<evidence type="ECO:0000256" key="1">
    <source>
        <dbReference type="ARBA" id="ARBA00004141"/>
    </source>
</evidence>
<organism evidence="11 12">
    <name type="scientific">Trematosphaeria pertusa</name>
    <dbReference type="NCBI Taxonomy" id="390896"/>
    <lineage>
        <taxon>Eukaryota</taxon>
        <taxon>Fungi</taxon>
        <taxon>Dikarya</taxon>
        <taxon>Ascomycota</taxon>
        <taxon>Pezizomycotina</taxon>
        <taxon>Dothideomycetes</taxon>
        <taxon>Pleosporomycetidae</taxon>
        <taxon>Pleosporales</taxon>
        <taxon>Massarineae</taxon>
        <taxon>Trematosphaeriaceae</taxon>
        <taxon>Trematosphaeria</taxon>
    </lineage>
</organism>
<dbReference type="GO" id="GO:0005794">
    <property type="term" value="C:Golgi apparatus"/>
    <property type="evidence" value="ECO:0007669"/>
    <property type="project" value="UniProtKB-SubCell"/>
</dbReference>
<evidence type="ECO:0000256" key="7">
    <source>
        <dbReference type="ARBA" id="ARBA00023034"/>
    </source>
</evidence>
<gene>
    <name evidence="11" type="ORF">BU26DRAFT_532305</name>
</gene>
<feature type="transmembrane region" description="Helical" evidence="9">
    <location>
        <begin position="402"/>
        <end position="419"/>
    </location>
</feature>